<accession>A0ABQ6WXV6</accession>
<keyword evidence="2" id="KW-1133">Transmembrane helix</keyword>
<feature type="region of interest" description="Disordered" evidence="1">
    <location>
        <begin position="1"/>
        <end position="36"/>
    </location>
</feature>
<evidence type="ECO:0000256" key="1">
    <source>
        <dbReference type="SAM" id="MobiDB-lite"/>
    </source>
</evidence>
<evidence type="ECO:0000313" key="4">
    <source>
        <dbReference type="Proteomes" id="UP000325395"/>
    </source>
</evidence>
<proteinExistence type="predicted"/>
<evidence type="ECO:0000313" key="3">
    <source>
        <dbReference type="EMBL" id="KAE8421915.1"/>
    </source>
</evidence>
<dbReference type="EMBL" id="ML735697">
    <property type="protein sequence ID" value="KAE8421915.1"/>
    <property type="molecule type" value="Genomic_DNA"/>
</dbReference>
<protein>
    <submittedName>
        <fullName evidence="3">Uncharacterized protein</fullName>
    </submittedName>
</protein>
<name>A0ABQ6WXV6_9EURO</name>
<dbReference type="Proteomes" id="UP000325395">
    <property type="component" value="Unassembled WGS sequence"/>
</dbReference>
<feature type="transmembrane region" description="Helical" evidence="2">
    <location>
        <begin position="39"/>
        <end position="62"/>
    </location>
</feature>
<reference evidence="3 4" key="1">
    <citation type="submission" date="2019-04" db="EMBL/GenBank/DDBJ databases">
        <authorList>
            <consortium name="DOE Joint Genome Institute"/>
            <person name="Mondo S."/>
            <person name="Kjaerbolling I."/>
            <person name="Vesth T."/>
            <person name="Frisvad J.C."/>
            <person name="Nybo J.L."/>
            <person name="Theobald S."/>
            <person name="Kildgaard S."/>
            <person name="Isbrandt T."/>
            <person name="Kuo A."/>
            <person name="Sato A."/>
            <person name="Lyhne E.K."/>
            <person name="Kogle M.E."/>
            <person name="Wiebenga A."/>
            <person name="Kun R.S."/>
            <person name="Lubbers R.J."/>
            <person name="Makela M.R."/>
            <person name="Barry K."/>
            <person name="Chovatia M."/>
            <person name="Clum A."/>
            <person name="Daum C."/>
            <person name="Haridas S."/>
            <person name="He G."/>
            <person name="LaButti K."/>
            <person name="Lipzen A."/>
            <person name="Riley R."/>
            <person name="Salamov A."/>
            <person name="Simmons B.A."/>
            <person name="Magnuson J.K."/>
            <person name="Henrissat B."/>
            <person name="Mortensen U.H."/>
            <person name="Larsen T.O."/>
            <person name="Devries R.P."/>
            <person name="Grigoriev I.V."/>
            <person name="Machida M."/>
            <person name="Baker S.E."/>
            <person name="Andersen M.R."/>
            <person name="Cantor M.N."/>
            <person name="Hua S.X."/>
        </authorList>
    </citation>
    <scope>NUCLEOTIDE SEQUENCE [LARGE SCALE GENOMIC DNA]</scope>
    <source>
        <strain evidence="3 4">CBS 117616</strain>
    </source>
</reference>
<feature type="compositionally biased region" description="Basic and acidic residues" evidence="1">
    <location>
        <begin position="13"/>
        <end position="28"/>
    </location>
</feature>
<organism evidence="3 4">
    <name type="scientific">Aspergillus pseudocaelatus</name>
    <dbReference type="NCBI Taxonomy" id="1825620"/>
    <lineage>
        <taxon>Eukaryota</taxon>
        <taxon>Fungi</taxon>
        <taxon>Dikarya</taxon>
        <taxon>Ascomycota</taxon>
        <taxon>Pezizomycotina</taxon>
        <taxon>Eurotiomycetes</taxon>
        <taxon>Eurotiomycetidae</taxon>
        <taxon>Eurotiales</taxon>
        <taxon>Aspergillaceae</taxon>
        <taxon>Aspergillus</taxon>
        <taxon>Aspergillus subgen. Circumdati</taxon>
    </lineage>
</organism>
<gene>
    <name evidence="3" type="ORF">BDV36DRAFT_246242</name>
</gene>
<sequence length="125" mass="13511">MVPVGRPGVTLDSSRKEEEGKEKKEGIGRNKKKGSSRQVIWILRSTDGAAYVMSLAFFVLYFDFSLQDESTTIMAPPPALINGADSVLSVSSFFIMHACTPNDVSLPSGSSSNCHFGNVRNNSGH</sequence>
<keyword evidence="2" id="KW-0472">Membrane</keyword>
<evidence type="ECO:0000256" key="2">
    <source>
        <dbReference type="SAM" id="Phobius"/>
    </source>
</evidence>
<keyword evidence="4" id="KW-1185">Reference proteome</keyword>
<keyword evidence="2" id="KW-0812">Transmembrane</keyword>